<evidence type="ECO:0000313" key="3">
    <source>
        <dbReference type="Proteomes" id="UP001208570"/>
    </source>
</evidence>
<dbReference type="SUPFAM" id="SSF50978">
    <property type="entry name" value="WD40 repeat-like"/>
    <property type="match status" value="1"/>
</dbReference>
<dbReference type="Proteomes" id="UP001208570">
    <property type="component" value="Unassembled WGS sequence"/>
</dbReference>
<name>A0AAD9NE80_9ANNE</name>
<evidence type="ECO:0000259" key="1">
    <source>
        <dbReference type="Pfam" id="PF23215"/>
    </source>
</evidence>
<dbReference type="InterPro" id="IPR052489">
    <property type="entry name" value="LRWD1"/>
</dbReference>
<dbReference type="GO" id="GO:0071169">
    <property type="term" value="P:establishment of protein localization to chromatin"/>
    <property type="evidence" value="ECO:0007669"/>
    <property type="project" value="TreeGrafter"/>
</dbReference>
<keyword evidence="3" id="KW-1185">Reference proteome</keyword>
<proteinExistence type="predicted"/>
<dbReference type="GO" id="GO:0006325">
    <property type="term" value="P:chromatin organization"/>
    <property type="evidence" value="ECO:0007669"/>
    <property type="project" value="TreeGrafter"/>
</dbReference>
<feature type="domain" description="Leucine-rich repeat and WD repeat-containing protein 1 WD" evidence="1">
    <location>
        <begin position="7"/>
        <end position="373"/>
    </location>
</feature>
<dbReference type="PANTHER" id="PTHR24370">
    <property type="entry name" value="OPTICIN"/>
    <property type="match status" value="1"/>
</dbReference>
<dbReference type="GO" id="GO:0003682">
    <property type="term" value="F:chromatin binding"/>
    <property type="evidence" value="ECO:0007669"/>
    <property type="project" value="TreeGrafter"/>
</dbReference>
<accession>A0AAD9NE80</accession>
<evidence type="ECO:0000313" key="2">
    <source>
        <dbReference type="EMBL" id="KAK2163959.1"/>
    </source>
</evidence>
<dbReference type="InterPro" id="IPR056160">
    <property type="entry name" value="WD_LRWD1"/>
</dbReference>
<dbReference type="PANTHER" id="PTHR24370:SF10">
    <property type="entry name" value="LEUCINE-RICH REPEAT AND WD REPEAT-CONTAINING PROTEIN 1"/>
    <property type="match status" value="1"/>
</dbReference>
<dbReference type="InterPro" id="IPR015943">
    <property type="entry name" value="WD40/YVTN_repeat-like_dom_sf"/>
</dbReference>
<dbReference type="GO" id="GO:0005664">
    <property type="term" value="C:nuclear origin of replication recognition complex"/>
    <property type="evidence" value="ECO:0007669"/>
    <property type="project" value="TreeGrafter"/>
</dbReference>
<dbReference type="Gene3D" id="2.130.10.10">
    <property type="entry name" value="YVTN repeat-like/Quinoprotein amine dehydrogenase"/>
    <property type="match status" value="1"/>
</dbReference>
<gene>
    <name evidence="2" type="ORF">LSH36_71g00005</name>
</gene>
<dbReference type="EMBL" id="JAODUP010000071">
    <property type="protein sequence ID" value="KAK2163959.1"/>
    <property type="molecule type" value="Genomic_DNA"/>
</dbReference>
<organism evidence="2 3">
    <name type="scientific">Paralvinella palmiformis</name>
    <dbReference type="NCBI Taxonomy" id="53620"/>
    <lineage>
        <taxon>Eukaryota</taxon>
        <taxon>Metazoa</taxon>
        <taxon>Spiralia</taxon>
        <taxon>Lophotrochozoa</taxon>
        <taxon>Annelida</taxon>
        <taxon>Polychaeta</taxon>
        <taxon>Sedentaria</taxon>
        <taxon>Canalipalpata</taxon>
        <taxon>Terebellida</taxon>
        <taxon>Terebelliformia</taxon>
        <taxon>Alvinellidae</taxon>
        <taxon>Paralvinella</taxon>
    </lineage>
</organism>
<dbReference type="AlphaFoldDB" id="A0AAD9NE80"/>
<sequence>MPDIGDYEPVHFIRCHFGDREARKRKYGDNDPRDEFTKVWKCAFEPHPKEDGKETGIVATCGGEIVCLIDCSTGKVMKRFKQEQEQFYTLAWTTLSVQTRLDGRITERKTNILAVAGYNARIFLLHPDQFLCYKQWGDGAPNKTVPQGAYYISDMKFHPHEPVWLFWTPSGPEHDTDIRKLMIFTCEYSILNLVLNVQTNQLIAGTDEGIVAWKLPKEKELVSKSNCKRKKCIEFELPVSDCEVDGLTLVSENIVACKCVEDSCVYIWNLTETLNRATNGTAVVTPLMTLEWKYTKERFIQPSSADGKLVCGDDEGNIWLYNLKQHLKKKPQQLSTELYRPSRPLIMNDVSLSTTGTFLVGVTDNNMVCIWKTTD</sequence>
<reference evidence="2" key="1">
    <citation type="journal article" date="2023" name="Mol. Biol. Evol.">
        <title>Third-Generation Sequencing Reveals the Adaptive Role of the Epigenome in Three Deep-Sea Polychaetes.</title>
        <authorList>
            <person name="Perez M."/>
            <person name="Aroh O."/>
            <person name="Sun Y."/>
            <person name="Lan Y."/>
            <person name="Juniper S.K."/>
            <person name="Young C.R."/>
            <person name="Angers B."/>
            <person name="Qian P.Y."/>
        </authorList>
    </citation>
    <scope>NUCLEOTIDE SEQUENCE</scope>
    <source>
        <strain evidence="2">P08H-3</strain>
    </source>
</reference>
<dbReference type="Pfam" id="PF23215">
    <property type="entry name" value="WD_LRWD1"/>
    <property type="match status" value="1"/>
</dbReference>
<comment type="caution">
    <text evidence="2">The sequence shown here is derived from an EMBL/GenBank/DDBJ whole genome shotgun (WGS) entry which is preliminary data.</text>
</comment>
<protein>
    <recommendedName>
        <fullName evidence="1">Leucine-rich repeat and WD repeat-containing protein 1 WD domain-containing protein</fullName>
    </recommendedName>
</protein>
<dbReference type="InterPro" id="IPR036322">
    <property type="entry name" value="WD40_repeat_dom_sf"/>
</dbReference>